<dbReference type="Pfam" id="PF21833">
    <property type="entry name" value="DUF6893"/>
    <property type="match status" value="1"/>
</dbReference>
<keyword evidence="2" id="KW-1185">Reference proteome</keyword>
<dbReference type="InterPro" id="IPR054188">
    <property type="entry name" value="DUF6893"/>
</dbReference>
<comment type="caution">
    <text evidence="1">The sequence shown here is derived from an EMBL/GenBank/DDBJ whole genome shotgun (WGS) entry which is preliminary data.</text>
</comment>
<dbReference type="Proteomes" id="UP001501867">
    <property type="component" value="Unassembled WGS sequence"/>
</dbReference>
<evidence type="ECO:0000313" key="1">
    <source>
        <dbReference type="EMBL" id="GAA0317300.1"/>
    </source>
</evidence>
<sequence length="44" mass="5058">MRTRELRRTPMKKAFVCGAAALALAAVLAQTLPDIKRYLRIRRM</sequence>
<accession>A0ABP3FIY2</accession>
<protein>
    <recommendedName>
        <fullName evidence="3">Twin-arginine translocation signal domain-containing protein</fullName>
    </recommendedName>
</protein>
<dbReference type="EMBL" id="BAAABV010000028">
    <property type="protein sequence ID" value="GAA0317300.1"/>
    <property type="molecule type" value="Genomic_DNA"/>
</dbReference>
<name>A0ABP3FIY2_9ACTN</name>
<evidence type="ECO:0000313" key="2">
    <source>
        <dbReference type="Proteomes" id="UP001501867"/>
    </source>
</evidence>
<organism evidence="1 2">
    <name type="scientific">Streptomyces polychromogenes</name>
    <dbReference type="NCBI Taxonomy" id="67342"/>
    <lineage>
        <taxon>Bacteria</taxon>
        <taxon>Bacillati</taxon>
        <taxon>Actinomycetota</taxon>
        <taxon>Actinomycetes</taxon>
        <taxon>Kitasatosporales</taxon>
        <taxon>Streptomycetaceae</taxon>
        <taxon>Streptomyces</taxon>
    </lineage>
</organism>
<evidence type="ECO:0008006" key="3">
    <source>
        <dbReference type="Google" id="ProtNLM"/>
    </source>
</evidence>
<reference evidence="2" key="1">
    <citation type="journal article" date="2019" name="Int. J. Syst. Evol. Microbiol.">
        <title>The Global Catalogue of Microorganisms (GCM) 10K type strain sequencing project: providing services to taxonomists for standard genome sequencing and annotation.</title>
        <authorList>
            <consortium name="The Broad Institute Genomics Platform"/>
            <consortium name="The Broad Institute Genome Sequencing Center for Infectious Disease"/>
            <person name="Wu L."/>
            <person name="Ma J."/>
        </authorList>
    </citation>
    <scope>NUCLEOTIDE SEQUENCE [LARGE SCALE GENOMIC DNA]</scope>
    <source>
        <strain evidence="2">JCM 4505</strain>
    </source>
</reference>
<proteinExistence type="predicted"/>
<gene>
    <name evidence="1" type="ORF">GCM10010302_65470</name>
</gene>